<dbReference type="GO" id="GO:0008883">
    <property type="term" value="F:glutamyl-tRNA reductase activity"/>
    <property type="evidence" value="ECO:0007669"/>
    <property type="project" value="UniProtKB-UniRule"/>
</dbReference>
<dbReference type="STRING" id="1123291.SAMN04490355_1010121"/>
<dbReference type="AlphaFoldDB" id="A0A1I4J3G0"/>
<feature type="binding site" evidence="9 12">
    <location>
        <begin position="187"/>
        <end position="192"/>
    </location>
    <ligand>
        <name>NADP(+)</name>
        <dbReference type="ChEBI" id="CHEBI:58349"/>
    </ligand>
</feature>
<keyword evidence="5 9" id="KW-0560">Oxidoreductase</keyword>
<dbReference type="OrthoDB" id="110209at2"/>
<dbReference type="InterPro" id="IPR036291">
    <property type="entry name" value="NAD(P)-bd_dom_sf"/>
</dbReference>
<evidence type="ECO:0000256" key="6">
    <source>
        <dbReference type="ARBA" id="ARBA00023244"/>
    </source>
</evidence>
<gene>
    <name evidence="9" type="primary">hemA</name>
    <name evidence="19" type="ORF">SAMN04490355_1010121</name>
</gene>
<evidence type="ECO:0000259" key="16">
    <source>
        <dbReference type="Pfam" id="PF00745"/>
    </source>
</evidence>
<dbReference type="EMBL" id="FOTS01000010">
    <property type="protein sequence ID" value="SFL60681.1"/>
    <property type="molecule type" value="Genomic_DNA"/>
</dbReference>
<dbReference type="Gene3D" id="3.40.50.720">
    <property type="entry name" value="NAD(P)-binding Rossmann-like Domain"/>
    <property type="match status" value="1"/>
</dbReference>
<feature type="binding site" evidence="9 11">
    <location>
        <begin position="112"/>
        <end position="114"/>
    </location>
    <ligand>
        <name>substrate</name>
    </ligand>
</feature>
<evidence type="ECO:0000256" key="2">
    <source>
        <dbReference type="ARBA" id="ARBA00005916"/>
    </source>
</evidence>
<comment type="pathway">
    <text evidence="1 9 14">Porphyrin-containing compound metabolism; protoporphyrin-IX biosynthesis; 5-aminolevulinate from L-glutamyl-tRNA(Glu): step 1/2.</text>
</comment>
<dbReference type="EC" id="1.2.1.70" evidence="3 9"/>
<dbReference type="SUPFAM" id="SSF51735">
    <property type="entry name" value="NAD(P)-binding Rossmann-fold domains"/>
    <property type="match status" value="1"/>
</dbReference>
<feature type="domain" description="Glutamyl-tRNA reductase N-terminal" evidence="18">
    <location>
        <begin position="6"/>
        <end position="154"/>
    </location>
</feature>
<feature type="binding site" evidence="9 11">
    <location>
        <position position="107"/>
    </location>
    <ligand>
        <name>substrate</name>
    </ligand>
</feature>
<evidence type="ECO:0000313" key="19">
    <source>
        <dbReference type="EMBL" id="SFL60681.1"/>
    </source>
</evidence>
<dbReference type="Pfam" id="PF05201">
    <property type="entry name" value="GlutR_N"/>
    <property type="match status" value="1"/>
</dbReference>
<feature type="binding site" evidence="9 11">
    <location>
        <begin position="49"/>
        <end position="52"/>
    </location>
    <ligand>
        <name>substrate</name>
    </ligand>
</feature>
<keyword evidence="4 9" id="KW-0521">NADP</keyword>
<protein>
    <recommendedName>
        <fullName evidence="8 9">Glutamyl-tRNA reductase</fullName>
        <shortName evidence="9">GluTR</shortName>
        <ecNumber evidence="3 9">1.2.1.70</ecNumber>
    </recommendedName>
</protein>
<dbReference type="PROSITE" id="PS00747">
    <property type="entry name" value="GLUTR"/>
    <property type="match status" value="1"/>
</dbReference>
<dbReference type="InterPro" id="IPR015895">
    <property type="entry name" value="4pyrrol_synth_GluRdtase_N"/>
</dbReference>
<evidence type="ECO:0000256" key="5">
    <source>
        <dbReference type="ARBA" id="ARBA00023002"/>
    </source>
</evidence>
<evidence type="ECO:0000313" key="20">
    <source>
        <dbReference type="Proteomes" id="UP000199520"/>
    </source>
</evidence>
<dbReference type="CDD" id="cd05213">
    <property type="entry name" value="NAD_bind_Glutamyl_tRNA_reduct"/>
    <property type="match status" value="1"/>
</dbReference>
<keyword evidence="6 9" id="KW-0627">Porphyrin biosynthesis</keyword>
<dbReference type="GO" id="GO:0019353">
    <property type="term" value="P:protoporphyrinogen IX biosynthetic process from glutamate"/>
    <property type="evidence" value="ECO:0007669"/>
    <property type="project" value="TreeGrafter"/>
</dbReference>
<dbReference type="InterPro" id="IPR000343">
    <property type="entry name" value="4pyrrol_synth_GluRdtase"/>
</dbReference>
<feature type="domain" description="Tetrapyrrole biosynthesis glutamyl-tRNA reductase dimerisation" evidence="16">
    <location>
        <begin position="319"/>
        <end position="417"/>
    </location>
</feature>
<evidence type="ECO:0000256" key="3">
    <source>
        <dbReference type="ARBA" id="ARBA00012970"/>
    </source>
</evidence>
<evidence type="ECO:0000256" key="14">
    <source>
        <dbReference type="RuleBase" id="RU000584"/>
    </source>
</evidence>
<evidence type="ECO:0000256" key="7">
    <source>
        <dbReference type="ARBA" id="ARBA00047464"/>
    </source>
</evidence>
<dbReference type="Proteomes" id="UP000199520">
    <property type="component" value="Unassembled WGS sequence"/>
</dbReference>
<dbReference type="Pfam" id="PF00745">
    <property type="entry name" value="GlutR_dimer"/>
    <property type="match status" value="1"/>
</dbReference>
<comment type="domain">
    <text evidence="9">Possesses an unusual extended V-shaped dimeric structure with each monomer consisting of three distinct domains arranged along a curved 'spinal' alpha-helix. The N-terminal catalytic domain specifically recognizes the glutamate moiety of the substrate. The second domain is the NADPH-binding domain, and the third C-terminal domain is responsible for dimerization.</text>
</comment>
<evidence type="ECO:0000259" key="18">
    <source>
        <dbReference type="Pfam" id="PF05201"/>
    </source>
</evidence>
<evidence type="ECO:0000256" key="12">
    <source>
        <dbReference type="PIRSR" id="PIRSR000445-3"/>
    </source>
</evidence>
<dbReference type="InterPro" id="IPR015896">
    <property type="entry name" value="4pyrrol_synth_GluRdtase_dimer"/>
</dbReference>
<dbReference type="FunFam" id="3.30.460.30:FF:000001">
    <property type="entry name" value="Glutamyl-tRNA reductase"/>
    <property type="match status" value="1"/>
</dbReference>
<dbReference type="InterPro" id="IPR036343">
    <property type="entry name" value="GluRdtase_N_sf"/>
</dbReference>
<dbReference type="SUPFAM" id="SSF69742">
    <property type="entry name" value="Glutamyl tRNA-reductase catalytic, N-terminal domain"/>
    <property type="match status" value="1"/>
</dbReference>
<dbReference type="Pfam" id="PF01488">
    <property type="entry name" value="Shikimate_DH"/>
    <property type="match status" value="1"/>
</dbReference>
<dbReference type="GO" id="GO:0050661">
    <property type="term" value="F:NADP binding"/>
    <property type="evidence" value="ECO:0007669"/>
    <property type="project" value="InterPro"/>
</dbReference>
<evidence type="ECO:0000256" key="4">
    <source>
        <dbReference type="ARBA" id="ARBA00022857"/>
    </source>
</evidence>
<evidence type="ECO:0000259" key="17">
    <source>
        <dbReference type="Pfam" id="PF01488"/>
    </source>
</evidence>
<keyword evidence="15" id="KW-0175">Coiled coil</keyword>
<comment type="subunit">
    <text evidence="9">Homodimer.</text>
</comment>
<dbReference type="HAMAP" id="MF_00087">
    <property type="entry name" value="Glu_tRNA_reductase"/>
    <property type="match status" value="1"/>
</dbReference>
<feature type="domain" description="Quinate/shikimate 5-dehydrogenase/glutamyl-tRNA reductase" evidence="17">
    <location>
        <begin position="169"/>
        <end position="304"/>
    </location>
</feature>
<organism evidence="19 20">
    <name type="scientific">Pelosinus propionicus DSM 13327</name>
    <dbReference type="NCBI Taxonomy" id="1123291"/>
    <lineage>
        <taxon>Bacteria</taxon>
        <taxon>Bacillati</taxon>
        <taxon>Bacillota</taxon>
        <taxon>Negativicutes</taxon>
        <taxon>Selenomonadales</taxon>
        <taxon>Sporomusaceae</taxon>
        <taxon>Pelosinus</taxon>
    </lineage>
</organism>
<dbReference type="UniPathway" id="UPA00251">
    <property type="reaction ID" value="UER00316"/>
</dbReference>
<comment type="similarity">
    <text evidence="2 9 14">Belongs to the glutamyl-tRNA reductase family.</text>
</comment>
<feature type="binding site" evidence="9 11">
    <location>
        <position position="118"/>
    </location>
    <ligand>
        <name>substrate</name>
    </ligand>
</feature>
<dbReference type="RefSeq" id="WP_090934591.1">
    <property type="nucleotide sequence ID" value="NZ_FOTS01000010.1"/>
</dbReference>
<evidence type="ECO:0000256" key="1">
    <source>
        <dbReference type="ARBA" id="ARBA00005059"/>
    </source>
</evidence>
<sequence length="438" mass="49450">MQLVVLGLNHKTASVDVRECFTFSEDKIKTALNHLHEYEEISECVLLSTCNRTEMYAVVDDAEDGFPVMQQFLQRISESTLDMEDFFFYVEEDCIEHLFRVSASLDSLIIGEGQILSQVKKAYSVARDVGTTSTVLNTLFNRAIAVGKKVRSETRIAHSAVSVSYAAVELAKNVFGNLSASNVLLLGAGQMGELTAKHLVGNGVKTVIVSNRKYERAVELAEQFRGVAVPFESFMKSAVDADIIITSTGAPHYVIRAWDVAHLMPKRQGRPIIIIDIAVPRDVEPEVAAIAGVRLYNIDDLEAVVESNVRLREQEAELAEEIIKKELEELMIKFRYLSLRPVMARLTDKAEKIRQRELKRALTKLPDITADERKAVENMSKMIIRKMLRDPMVCINEGACTHKEQFYLDAILDLFKLDTIGEGRHREKKKNYYRYAGQ</sequence>
<comment type="miscellaneous">
    <text evidence="9">During catalysis, the active site Cys acts as a nucleophile attacking the alpha-carbonyl group of tRNA-bound glutamate with the formation of a thioester intermediate between enzyme and glutamate, and the concomitant release of tRNA(Glu). The thioester intermediate is finally reduced by direct hydride transfer from NADPH, to form the product GSA.</text>
</comment>
<dbReference type="Gene3D" id="3.30.460.30">
    <property type="entry name" value="Glutamyl-tRNA reductase, N-terminal domain"/>
    <property type="match status" value="1"/>
</dbReference>
<dbReference type="FunFam" id="3.40.50.720:FF:000031">
    <property type="entry name" value="Glutamyl-tRNA reductase"/>
    <property type="match status" value="1"/>
</dbReference>
<dbReference type="PANTHER" id="PTHR43013:SF1">
    <property type="entry name" value="GLUTAMYL-TRNA REDUCTASE"/>
    <property type="match status" value="1"/>
</dbReference>
<evidence type="ECO:0000256" key="8">
    <source>
        <dbReference type="ARBA" id="ARBA00068659"/>
    </source>
</evidence>
<dbReference type="SUPFAM" id="SSF69075">
    <property type="entry name" value="Glutamyl tRNA-reductase dimerization domain"/>
    <property type="match status" value="1"/>
</dbReference>
<dbReference type="InterPro" id="IPR018214">
    <property type="entry name" value="GluRdtase_CS"/>
</dbReference>
<evidence type="ECO:0000256" key="15">
    <source>
        <dbReference type="SAM" id="Coils"/>
    </source>
</evidence>
<dbReference type="NCBIfam" id="TIGR01035">
    <property type="entry name" value="hemA"/>
    <property type="match status" value="1"/>
</dbReference>
<evidence type="ECO:0000256" key="10">
    <source>
        <dbReference type="PIRSR" id="PIRSR000445-1"/>
    </source>
</evidence>
<evidence type="ECO:0000256" key="9">
    <source>
        <dbReference type="HAMAP-Rule" id="MF_00087"/>
    </source>
</evidence>
<keyword evidence="20" id="KW-1185">Reference proteome</keyword>
<dbReference type="InterPro" id="IPR036453">
    <property type="entry name" value="GluRdtase_dimer_dom_sf"/>
</dbReference>
<dbReference type="InterPro" id="IPR006151">
    <property type="entry name" value="Shikm_DH/Glu-tRNA_Rdtase"/>
</dbReference>
<evidence type="ECO:0000256" key="13">
    <source>
        <dbReference type="PIRSR" id="PIRSR000445-4"/>
    </source>
</evidence>
<comment type="function">
    <text evidence="9">Catalyzes the NADPH-dependent reduction of glutamyl-tRNA(Glu) to glutamate 1-semialdehyde (GSA).</text>
</comment>
<dbReference type="PIRSF" id="PIRSF000445">
    <property type="entry name" value="4pyrrol_synth_GluRdtase"/>
    <property type="match status" value="1"/>
</dbReference>
<comment type="catalytic activity">
    <reaction evidence="7 9 14">
        <text>(S)-4-amino-5-oxopentanoate + tRNA(Glu) + NADP(+) = L-glutamyl-tRNA(Glu) + NADPH + H(+)</text>
        <dbReference type="Rhea" id="RHEA:12344"/>
        <dbReference type="Rhea" id="RHEA-COMP:9663"/>
        <dbReference type="Rhea" id="RHEA-COMP:9680"/>
        <dbReference type="ChEBI" id="CHEBI:15378"/>
        <dbReference type="ChEBI" id="CHEBI:57501"/>
        <dbReference type="ChEBI" id="CHEBI:57783"/>
        <dbReference type="ChEBI" id="CHEBI:58349"/>
        <dbReference type="ChEBI" id="CHEBI:78442"/>
        <dbReference type="ChEBI" id="CHEBI:78520"/>
        <dbReference type="EC" id="1.2.1.70"/>
    </reaction>
</comment>
<feature type="coiled-coil region" evidence="15">
    <location>
        <begin position="301"/>
        <end position="328"/>
    </location>
</feature>
<name>A0A1I4J3G0_9FIRM</name>
<reference evidence="20" key="1">
    <citation type="submission" date="2016-10" db="EMBL/GenBank/DDBJ databases">
        <authorList>
            <person name="Varghese N."/>
            <person name="Submissions S."/>
        </authorList>
    </citation>
    <scope>NUCLEOTIDE SEQUENCE [LARGE SCALE GENOMIC DNA]</scope>
    <source>
        <strain evidence="20">DSM 13327</strain>
    </source>
</reference>
<evidence type="ECO:0000256" key="11">
    <source>
        <dbReference type="PIRSR" id="PIRSR000445-2"/>
    </source>
</evidence>
<dbReference type="PANTHER" id="PTHR43013">
    <property type="entry name" value="GLUTAMYL-TRNA REDUCTASE"/>
    <property type="match status" value="1"/>
</dbReference>
<proteinExistence type="inferred from homology"/>
<feature type="site" description="Important for activity" evidence="9 13">
    <location>
        <position position="97"/>
    </location>
</feature>
<accession>A0A1I4J3G0</accession>
<feature type="active site" description="Nucleophile" evidence="9 10">
    <location>
        <position position="50"/>
    </location>
</feature>